<keyword evidence="7" id="KW-0594">Phospholipid biosynthesis</keyword>
<gene>
    <name evidence="10" type="ORF">V2J94_47340</name>
</gene>
<feature type="domain" description="DAGKc" evidence="9">
    <location>
        <begin position="7"/>
        <end position="148"/>
    </location>
</feature>
<dbReference type="GO" id="GO:0016301">
    <property type="term" value="F:kinase activity"/>
    <property type="evidence" value="ECO:0007669"/>
    <property type="project" value="UniProtKB-KW"/>
</dbReference>
<reference evidence="10 11" key="1">
    <citation type="submission" date="2023-11" db="EMBL/GenBank/DDBJ databases">
        <title>30 novel species of actinomycetes from the DSMZ collection.</title>
        <authorList>
            <person name="Nouioui I."/>
        </authorList>
    </citation>
    <scope>NUCLEOTIDE SEQUENCE [LARGE SCALE GENOMIC DNA]</scope>
    <source>
        <strain evidence="10 11">DSM 41524</strain>
    </source>
</reference>
<keyword evidence="7" id="KW-0444">Lipid biosynthesis</keyword>
<dbReference type="Pfam" id="PF19279">
    <property type="entry name" value="YegS_C"/>
    <property type="match status" value="1"/>
</dbReference>
<dbReference type="Pfam" id="PF00781">
    <property type="entry name" value="DAGK_cat"/>
    <property type="match status" value="1"/>
</dbReference>
<comment type="similarity">
    <text evidence="2">Belongs to the diacylglycerol/lipid kinase family.</text>
</comment>
<evidence type="ECO:0000256" key="6">
    <source>
        <dbReference type="ARBA" id="ARBA00022840"/>
    </source>
</evidence>
<dbReference type="EMBL" id="JAZBJO010000073">
    <property type="protein sequence ID" value="MEE4599328.1"/>
    <property type="molecule type" value="Genomic_DNA"/>
</dbReference>
<sequence>MAGSQNRLNGRCVVIANPNAGIVSESLVGEVADRCCRLSFVVEVVWAREPGEAQRASRAAVAESDGASLTVIVSVGGDGTAWEVATGMTMAADLSASVALLVVPAGTGNSNFRSHWGESDWPFALDMALGSPGKHLRALDLANIVEEDRLVVLGAGAGLTAQVLQDAGEVTLTGAARLQEGLLRAAVGFTPYPGRVTVDGEVVHEGRTVFANVGGGRHRAWQYDVLPHSVLDDGLLDYCVVGAGTDPRALPELLRTGRHVLRPDTVYGRGRQVVIERLDGAALCFEHDGELLPAGRSRYTLDVLPGRLPVLCAPARHLKAAAVTGDAS</sequence>
<dbReference type="InterPro" id="IPR001206">
    <property type="entry name" value="Diacylglycerol_kinase_cat_dom"/>
</dbReference>
<evidence type="ECO:0000256" key="1">
    <source>
        <dbReference type="ARBA" id="ARBA00001946"/>
    </source>
</evidence>
<evidence type="ECO:0000256" key="2">
    <source>
        <dbReference type="ARBA" id="ARBA00005983"/>
    </source>
</evidence>
<protein>
    <submittedName>
        <fullName evidence="10">Diacylglycerol kinase family protein</fullName>
    </submittedName>
</protein>
<evidence type="ECO:0000256" key="5">
    <source>
        <dbReference type="ARBA" id="ARBA00022777"/>
    </source>
</evidence>
<dbReference type="Proteomes" id="UP001354709">
    <property type="component" value="Unassembled WGS sequence"/>
</dbReference>
<name>A0ABU7QD45_9ACTN</name>
<dbReference type="InterPro" id="IPR017438">
    <property type="entry name" value="ATP-NAD_kinase_N"/>
</dbReference>
<keyword evidence="3" id="KW-0808">Transferase</keyword>
<dbReference type="PROSITE" id="PS50146">
    <property type="entry name" value="DAGK"/>
    <property type="match status" value="1"/>
</dbReference>
<organism evidence="10 11">
    <name type="scientific">Streptomyces asiaticus subsp. ignotus</name>
    <dbReference type="NCBI Taxonomy" id="3098222"/>
    <lineage>
        <taxon>Bacteria</taxon>
        <taxon>Bacillati</taxon>
        <taxon>Actinomycetota</taxon>
        <taxon>Actinomycetes</taxon>
        <taxon>Kitasatosporales</taxon>
        <taxon>Streptomycetaceae</taxon>
        <taxon>Streptomyces</taxon>
        <taxon>Streptomyces violaceusniger group</taxon>
    </lineage>
</organism>
<keyword evidence="6" id="KW-0067">ATP-binding</keyword>
<proteinExistence type="inferred from homology"/>
<dbReference type="InterPro" id="IPR050187">
    <property type="entry name" value="Lipid_Phosphate_FormReg"/>
</dbReference>
<keyword evidence="7" id="KW-0443">Lipid metabolism</keyword>
<evidence type="ECO:0000256" key="3">
    <source>
        <dbReference type="ARBA" id="ARBA00022679"/>
    </source>
</evidence>
<comment type="caution">
    <text evidence="10">The sequence shown here is derived from an EMBL/GenBank/DDBJ whole genome shotgun (WGS) entry which is preliminary data.</text>
</comment>
<dbReference type="RefSeq" id="WP_206311588.1">
    <property type="nucleotide sequence ID" value="NZ_JAZBJO010000073.1"/>
</dbReference>
<dbReference type="Gene3D" id="3.40.50.10330">
    <property type="entry name" value="Probable inorganic polyphosphate/atp-NAD kinase, domain 1"/>
    <property type="match status" value="1"/>
</dbReference>
<comment type="cofactor">
    <cofactor evidence="1">
        <name>Mg(2+)</name>
        <dbReference type="ChEBI" id="CHEBI:18420"/>
    </cofactor>
</comment>
<keyword evidence="11" id="KW-1185">Reference proteome</keyword>
<evidence type="ECO:0000259" key="9">
    <source>
        <dbReference type="PROSITE" id="PS50146"/>
    </source>
</evidence>
<dbReference type="Gene3D" id="2.60.200.40">
    <property type="match status" value="1"/>
</dbReference>
<accession>A0ABU7QD45</accession>
<evidence type="ECO:0000313" key="10">
    <source>
        <dbReference type="EMBL" id="MEE4599328.1"/>
    </source>
</evidence>
<dbReference type="InterPro" id="IPR045540">
    <property type="entry name" value="YegS/DAGK_C"/>
</dbReference>
<dbReference type="PANTHER" id="PTHR12358:SF106">
    <property type="entry name" value="LIPID KINASE YEGS"/>
    <property type="match status" value="1"/>
</dbReference>
<evidence type="ECO:0000256" key="4">
    <source>
        <dbReference type="ARBA" id="ARBA00022741"/>
    </source>
</evidence>
<dbReference type="SUPFAM" id="SSF111331">
    <property type="entry name" value="NAD kinase/diacylglycerol kinase-like"/>
    <property type="match status" value="1"/>
</dbReference>
<keyword evidence="8" id="KW-1208">Phospholipid metabolism</keyword>
<evidence type="ECO:0000256" key="8">
    <source>
        <dbReference type="ARBA" id="ARBA00023264"/>
    </source>
</evidence>
<evidence type="ECO:0000313" key="11">
    <source>
        <dbReference type="Proteomes" id="UP001354709"/>
    </source>
</evidence>
<keyword evidence="5 10" id="KW-0418">Kinase</keyword>
<evidence type="ECO:0000256" key="7">
    <source>
        <dbReference type="ARBA" id="ARBA00023209"/>
    </source>
</evidence>
<keyword evidence="4" id="KW-0547">Nucleotide-binding</keyword>
<dbReference type="PANTHER" id="PTHR12358">
    <property type="entry name" value="SPHINGOSINE KINASE"/>
    <property type="match status" value="1"/>
</dbReference>
<dbReference type="InterPro" id="IPR016064">
    <property type="entry name" value="NAD/diacylglycerol_kinase_sf"/>
</dbReference>